<dbReference type="AlphaFoldDB" id="A0A926ZFN1"/>
<evidence type="ECO:0000256" key="1">
    <source>
        <dbReference type="SAM" id="Phobius"/>
    </source>
</evidence>
<accession>A0A926ZFN1</accession>
<keyword evidence="3" id="KW-1185">Reference proteome</keyword>
<evidence type="ECO:0000313" key="2">
    <source>
        <dbReference type="EMBL" id="MBD2180262.1"/>
    </source>
</evidence>
<keyword evidence="1" id="KW-1133">Transmembrane helix</keyword>
<sequence>MSITSLDRIARSGCVGMRRSLFFLSQAIALSFGEAIALCPIVALSC</sequence>
<evidence type="ECO:0000313" key="3">
    <source>
        <dbReference type="Proteomes" id="UP000641646"/>
    </source>
</evidence>
<feature type="transmembrane region" description="Helical" evidence="1">
    <location>
        <begin position="21"/>
        <end position="43"/>
    </location>
</feature>
<proteinExistence type="predicted"/>
<dbReference type="EMBL" id="JACJPW010000006">
    <property type="protein sequence ID" value="MBD2180262.1"/>
    <property type="molecule type" value="Genomic_DNA"/>
</dbReference>
<organism evidence="2 3">
    <name type="scientific">Aerosakkonema funiforme FACHB-1375</name>
    <dbReference type="NCBI Taxonomy" id="2949571"/>
    <lineage>
        <taxon>Bacteria</taxon>
        <taxon>Bacillati</taxon>
        <taxon>Cyanobacteriota</taxon>
        <taxon>Cyanophyceae</taxon>
        <taxon>Oscillatoriophycideae</taxon>
        <taxon>Aerosakkonematales</taxon>
        <taxon>Aerosakkonemataceae</taxon>
        <taxon>Aerosakkonema</taxon>
    </lineage>
</organism>
<dbReference type="Proteomes" id="UP000641646">
    <property type="component" value="Unassembled WGS sequence"/>
</dbReference>
<comment type="caution">
    <text evidence="2">The sequence shown here is derived from an EMBL/GenBank/DDBJ whole genome shotgun (WGS) entry which is preliminary data.</text>
</comment>
<protein>
    <submittedName>
        <fullName evidence="2">Uncharacterized protein</fullName>
    </submittedName>
</protein>
<keyword evidence="1" id="KW-0472">Membrane</keyword>
<keyword evidence="1" id="KW-0812">Transmembrane</keyword>
<gene>
    <name evidence="2" type="ORF">H6G03_03890</name>
</gene>
<name>A0A926ZFN1_9CYAN</name>
<reference evidence="2" key="2">
    <citation type="submission" date="2020-08" db="EMBL/GenBank/DDBJ databases">
        <authorList>
            <person name="Chen M."/>
            <person name="Teng W."/>
            <person name="Zhao L."/>
            <person name="Hu C."/>
            <person name="Zhou Y."/>
            <person name="Han B."/>
            <person name="Song L."/>
            <person name="Shu W."/>
        </authorList>
    </citation>
    <scope>NUCLEOTIDE SEQUENCE</scope>
    <source>
        <strain evidence="2">FACHB-1375</strain>
    </source>
</reference>
<dbReference type="RefSeq" id="WP_190462258.1">
    <property type="nucleotide sequence ID" value="NZ_JACJPW010000006.1"/>
</dbReference>
<reference evidence="2" key="1">
    <citation type="journal article" date="2015" name="ISME J.">
        <title>Draft Genome Sequence of Streptomyces incarnatus NRRL8089, which Produces the Nucleoside Antibiotic Sinefungin.</title>
        <authorList>
            <person name="Oshima K."/>
            <person name="Hattori M."/>
            <person name="Shimizu H."/>
            <person name="Fukuda K."/>
            <person name="Nemoto M."/>
            <person name="Inagaki K."/>
            <person name="Tamura T."/>
        </authorList>
    </citation>
    <scope>NUCLEOTIDE SEQUENCE</scope>
    <source>
        <strain evidence="2">FACHB-1375</strain>
    </source>
</reference>